<dbReference type="InterPro" id="IPR012337">
    <property type="entry name" value="RNaseH-like_sf"/>
</dbReference>
<protein>
    <recommendedName>
        <fullName evidence="1">RNase H type-1 domain-containing protein</fullName>
    </recommendedName>
</protein>
<dbReference type="SUPFAM" id="SSF53098">
    <property type="entry name" value="Ribonuclease H-like"/>
    <property type="match status" value="1"/>
</dbReference>
<dbReference type="InterPro" id="IPR036397">
    <property type="entry name" value="RNaseH_sf"/>
</dbReference>
<reference evidence="2 3" key="1">
    <citation type="journal article" date="2019" name="Sci. Rep.">
        <title>Orb-weaving spider Araneus ventricosus genome elucidates the spidroin gene catalogue.</title>
        <authorList>
            <person name="Kono N."/>
            <person name="Nakamura H."/>
            <person name="Ohtoshi R."/>
            <person name="Moran D.A.P."/>
            <person name="Shinohara A."/>
            <person name="Yoshida Y."/>
            <person name="Fujiwara M."/>
            <person name="Mori M."/>
            <person name="Tomita M."/>
            <person name="Arakawa K."/>
        </authorList>
    </citation>
    <scope>NUCLEOTIDE SEQUENCE [LARGE SCALE GENOMIC DNA]</scope>
</reference>
<dbReference type="OrthoDB" id="411823at2759"/>
<dbReference type="EMBL" id="BGPR01009429">
    <property type="protein sequence ID" value="GBN39971.1"/>
    <property type="molecule type" value="Genomic_DNA"/>
</dbReference>
<dbReference type="Gene3D" id="3.30.420.10">
    <property type="entry name" value="Ribonuclease H-like superfamily/Ribonuclease H"/>
    <property type="match status" value="1"/>
</dbReference>
<evidence type="ECO:0000259" key="1">
    <source>
        <dbReference type="PROSITE" id="PS50879"/>
    </source>
</evidence>
<evidence type="ECO:0000313" key="3">
    <source>
        <dbReference type="Proteomes" id="UP000499080"/>
    </source>
</evidence>
<dbReference type="Proteomes" id="UP000499080">
    <property type="component" value="Unassembled WGS sequence"/>
</dbReference>
<keyword evidence="3" id="KW-1185">Reference proteome</keyword>
<dbReference type="PROSITE" id="PS50879">
    <property type="entry name" value="RNASE_H_1"/>
    <property type="match status" value="1"/>
</dbReference>
<proteinExistence type="predicted"/>
<dbReference type="CDD" id="cd09276">
    <property type="entry name" value="Rnase_HI_RT_non_LTR"/>
    <property type="match status" value="1"/>
</dbReference>
<name>A0A4Y2NKX6_ARAVE</name>
<accession>A0A4Y2NKX6</accession>
<evidence type="ECO:0000313" key="2">
    <source>
        <dbReference type="EMBL" id="GBN39971.1"/>
    </source>
</evidence>
<comment type="caution">
    <text evidence="2">The sequence shown here is derived from an EMBL/GenBank/DDBJ whole genome shotgun (WGS) entry which is preliminary data.</text>
</comment>
<dbReference type="GO" id="GO:0004523">
    <property type="term" value="F:RNA-DNA hybrid ribonuclease activity"/>
    <property type="evidence" value="ECO:0007669"/>
    <property type="project" value="InterPro"/>
</dbReference>
<feature type="domain" description="RNase H type-1" evidence="1">
    <location>
        <begin position="218"/>
        <end position="346"/>
    </location>
</feature>
<dbReference type="InterPro" id="IPR002156">
    <property type="entry name" value="RNaseH_domain"/>
</dbReference>
<dbReference type="AlphaFoldDB" id="A0A4Y2NKX6"/>
<dbReference type="GO" id="GO:0003676">
    <property type="term" value="F:nucleic acid binding"/>
    <property type="evidence" value="ECO:0007669"/>
    <property type="project" value="InterPro"/>
</dbReference>
<gene>
    <name evidence="2" type="ORF">AVEN_197808_1</name>
</gene>
<dbReference type="Pfam" id="PF00075">
    <property type="entry name" value="RNase_H"/>
    <property type="match status" value="1"/>
</dbReference>
<sequence>MRMRKCLCKEGILRKLGSLPKTNSGADENDIRAGIPLSKLPHHRCVFERVFLQAFPDDLALVTAGSVRKELEINTNEALELIHLTLVELKLELSVGKCQGLSFRSLVGHQKRKRQNIFKRKPIFKINGQSIRIGESLKYLGLLLDSRLTWSSHILSLHAKVYNLTNNFSRILKTDWNLDKELVKIWYLTVIEKALLYGAGVWGGALTCDQIKRLHTSGESRIRVYIDGSKVDGGVGFSVCILHGEIQHKIICKKLEPQNTVFQAELGVLGEAVDWAIENKKKINIYTDSRSSIKALKSCGSRSKFVISIKNKFFLAEGLVGLVWVKAHVGIPGNELANHFAKLASVEGEGMDIPFPYSFVKSTLKKKLLEDWQIYYGACETASGNRIRSFVPRVDTKTLIKSKYLIYFLTGHGPFPCYLSRFKILSSPLCECGSLGDPDHYLFDCLMTRDHQLKKPSCEAKSLWLKT</sequence>
<organism evidence="2 3">
    <name type="scientific">Araneus ventricosus</name>
    <name type="common">Orbweaver spider</name>
    <name type="synonym">Epeira ventricosa</name>
    <dbReference type="NCBI Taxonomy" id="182803"/>
    <lineage>
        <taxon>Eukaryota</taxon>
        <taxon>Metazoa</taxon>
        <taxon>Ecdysozoa</taxon>
        <taxon>Arthropoda</taxon>
        <taxon>Chelicerata</taxon>
        <taxon>Arachnida</taxon>
        <taxon>Araneae</taxon>
        <taxon>Araneomorphae</taxon>
        <taxon>Entelegynae</taxon>
        <taxon>Araneoidea</taxon>
        <taxon>Araneidae</taxon>
        <taxon>Araneus</taxon>
    </lineage>
</organism>